<evidence type="ECO:0000313" key="2">
    <source>
        <dbReference type="Proteomes" id="UP000623067"/>
    </source>
</evidence>
<dbReference type="AlphaFoldDB" id="A0A916T5G3"/>
<accession>A0A916T5G3</accession>
<reference evidence="1" key="1">
    <citation type="journal article" date="2014" name="Int. J. Syst. Evol. Microbiol.">
        <title>Complete genome sequence of Corynebacterium casei LMG S-19264T (=DSM 44701T), isolated from a smear-ripened cheese.</title>
        <authorList>
            <consortium name="US DOE Joint Genome Institute (JGI-PGF)"/>
            <person name="Walter F."/>
            <person name="Albersmeier A."/>
            <person name="Kalinowski J."/>
            <person name="Ruckert C."/>
        </authorList>
    </citation>
    <scope>NUCLEOTIDE SEQUENCE</scope>
    <source>
        <strain evidence="1">CGMCC 1.15330</strain>
    </source>
</reference>
<reference evidence="1" key="2">
    <citation type="submission" date="2020-09" db="EMBL/GenBank/DDBJ databases">
        <authorList>
            <person name="Sun Q."/>
            <person name="Zhou Y."/>
        </authorList>
    </citation>
    <scope>NUCLEOTIDE SEQUENCE</scope>
    <source>
        <strain evidence="1">CGMCC 1.15330</strain>
    </source>
</reference>
<dbReference type="Proteomes" id="UP000623067">
    <property type="component" value="Unassembled WGS sequence"/>
</dbReference>
<gene>
    <name evidence="1" type="ORF">GCM10011380_18470</name>
</gene>
<name>A0A916T5G3_9SPHN</name>
<sequence>MTSPPAIHVEPLFATPVILDRPDAVPIDRGATMRQVEAALRQQGRSSAAIAPGPAVQPIIDHAVGLANRATAQTNGAGPIHWHAAVTGHAADGHHGLPIAPEYEAFWKALFVLGDGQGAEASGRIVLADPRLPAPMMEAANVRLRLRLDNPGAIYAPEVSLPAAAGDMVLMPGWLGGRWHPAPGHDRTLLLSITLLAPLSR</sequence>
<organism evidence="1 2">
    <name type="scientific">Sphingomonas metalli</name>
    <dbReference type="NCBI Taxonomy" id="1779358"/>
    <lineage>
        <taxon>Bacteria</taxon>
        <taxon>Pseudomonadati</taxon>
        <taxon>Pseudomonadota</taxon>
        <taxon>Alphaproteobacteria</taxon>
        <taxon>Sphingomonadales</taxon>
        <taxon>Sphingomonadaceae</taxon>
        <taxon>Sphingomonas</taxon>
    </lineage>
</organism>
<proteinExistence type="predicted"/>
<comment type="caution">
    <text evidence="1">The sequence shown here is derived from an EMBL/GenBank/DDBJ whole genome shotgun (WGS) entry which is preliminary data.</text>
</comment>
<dbReference type="EMBL" id="BMIH01000002">
    <property type="protein sequence ID" value="GGB29271.1"/>
    <property type="molecule type" value="Genomic_DNA"/>
</dbReference>
<protein>
    <submittedName>
        <fullName evidence="1">Uncharacterized protein</fullName>
    </submittedName>
</protein>
<evidence type="ECO:0000313" key="1">
    <source>
        <dbReference type="EMBL" id="GGB29271.1"/>
    </source>
</evidence>
<keyword evidence="2" id="KW-1185">Reference proteome</keyword>
<dbReference type="RefSeq" id="WP_188658473.1">
    <property type="nucleotide sequence ID" value="NZ_BMIH01000002.1"/>
</dbReference>